<gene>
    <name evidence="5" type="ORF">OKJ99_17785</name>
</gene>
<comment type="caution">
    <text evidence="5">The sequence shown here is derived from an EMBL/GenBank/DDBJ whole genome shotgun (WGS) entry which is preliminary data.</text>
</comment>
<evidence type="ECO:0000313" key="6">
    <source>
        <dbReference type="Proteomes" id="UP001354931"/>
    </source>
</evidence>
<dbReference type="InterPro" id="IPR036388">
    <property type="entry name" value="WH-like_DNA-bd_sf"/>
</dbReference>
<protein>
    <recommendedName>
        <fullName evidence="4">HTH iclR-type domain-containing protein</fullName>
    </recommendedName>
</protein>
<dbReference type="Pfam" id="PF09339">
    <property type="entry name" value="HTH_IclR"/>
    <property type="match status" value="1"/>
</dbReference>
<organism evidence="5 6">
    <name type="scientific">Streptomyces endophyticus</name>
    <dbReference type="NCBI Taxonomy" id="714166"/>
    <lineage>
        <taxon>Bacteria</taxon>
        <taxon>Bacillati</taxon>
        <taxon>Actinomycetota</taxon>
        <taxon>Actinomycetes</taxon>
        <taxon>Kitasatosporales</taxon>
        <taxon>Streptomycetaceae</taxon>
        <taxon>Streptomyces</taxon>
    </lineage>
</organism>
<dbReference type="SUPFAM" id="SSF46785">
    <property type="entry name" value="Winged helix' DNA-binding domain"/>
    <property type="match status" value="1"/>
</dbReference>
<dbReference type="InterPro" id="IPR052362">
    <property type="entry name" value="HTH-GbsR_regulator"/>
</dbReference>
<reference evidence="5 6" key="1">
    <citation type="submission" date="2022-10" db="EMBL/GenBank/DDBJ databases">
        <authorList>
            <person name="Xie J."/>
            <person name="Shen N."/>
        </authorList>
    </citation>
    <scope>NUCLEOTIDE SEQUENCE [LARGE SCALE GENOMIC DNA]</scope>
    <source>
        <strain evidence="5 6">YIM65594</strain>
    </source>
</reference>
<dbReference type="InterPro" id="IPR005471">
    <property type="entry name" value="Tscrpt_reg_IclR_N"/>
</dbReference>
<keyword evidence="3" id="KW-0804">Transcription</keyword>
<evidence type="ECO:0000313" key="5">
    <source>
        <dbReference type="EMBL" id="MEB8339346.1"/>
    </source>
</evidence>
<dbReference type="RefSeq" id="WP_326017411.1">
    <property type="nucleotide sequence ID" value="NZ_JAOZYC010000117.1"/>
</dbReference>
<keyword evidence="2" id="KW-0238">DNA-binding</keyword>
<evidence type="ECO:0000256" key="3">
    <source>
        <dbReference type="ARBA" id="ARBA00023163"/>
    </source>
</evidence>
<dbReference type="InterPro" id="IPR036390">
    <property type="entry name" value="WH_DNA-bd_sf"/>
</dbReference>
<dbReference type="PANTHER" id="PTHR38465">
    <property type="entry name" value="HTH-TYPE TRANSCRIPTIONAL REGULATOR MJ1563-RELATED"/>
    <property type="match status" value="1"/>
</dbReference>
<dbReference type="Proteomes" id="UP001354931">
    <property type="component" value="Unassembled WGS sequence"/>
</dbReference>
<dbReference type="EMBL" id="JAOZYC010000117">
    <property type="protein sequence ID" value="MEB8339346.1"/>
    <property type="molecule type" value="Genomic_DNA"/>
</dbReference>
<dbReference type="Gene3D" id="1.10.10.10">
    <property type="entry name" value="Winged helix-like DNA-binding domain superfamily/Winged helix DNA-binding domain"/>
    <property type="match status" value="1"/>
</dbReference>
<feature type="domain" description="HTH iclR-type" evidence="4">
    <location>
        <begin position="35"/>
        <end position="74"/>
    </location>
</feature>
<keyword evidence="1" id="KW-0805">Transcription regulation</keyword>
<name>A0ABU6F914_9ACTN</name>
<evidence type="ECO:0000256" key="1">
    <source>
        <dbReference type="ARBA" id="ARBA00023015"/>
    </source>
</evidence>
<keyword evidence="6" id="KW-1185">Reference proteome</keyword>
<evidence type="ECO:0000256" key="2">
    <source>
        <dbReference type="ARBA" id="ARBA00023125"/>
    </source>
</evidence>
<evidence type="ECO:0000259" key="4">
    <source>
        <dbReference type="Pfam" id="PF09339"/>
    </source>
</evidence>
<accession>A0ABU6F914</accession>
<dbReference type="PANTHER" id="PTHR38465:SF2">
    <property type="entry name" value="HTH-TYPE TRANSCRIPTIONAL REGULATOR MMPR5"/>
    <property type="match status" value="1"/>
</dbReference>
<sequence length="154" mass="17119">MPPPADNGPLVEDFGRRIGGAMGWPPIAGRMAGVLMLSPDPMTLSELQETLGASKGSTSEMTRLLIANGTVERVKVPGVRQAGYVWRDDAWSGCLQHQLAQTEQLLELAQTAQERGAGMPEVQQARLRDMHTYYDFMVRQLRRLLDEYRQLHAG</sequence>
<proteinExistence type="predicted"/>